<sequence length="42" mass="4919">MSQKKDRAINGSFDSEYHGWIYKSNNPTEYIDHTSLNLRTNS</sequence>
<dbReference type="EMBL" id="BARU01004246">
    <property type="protein sequence ID" value="GAH19130.1"/>
    <property type="molecule type" value="Genomic_DNA"/>
</dbReference>
<accession>X1EFL3</accession>
<comment type="caution">
    <text evidence="1">The sequence shown here is derived from an EMBL/GenBank/DDBJ whole genome shotgun (WGS) entry which is preliminary data.</text>
</comment>
<organism evidence="1">
    <name type="scientific">marine sediment metagenome</name>
    <dbReference type="NCBI Taxonomy" id="412755"/>
    <lineage>
        <taxon>unclassified sequences</taxon>
        <taxon>metagenomes</taxon>
        <taxon>ecological metagenomes</taxon>
    </lineage>
</organism>
<proteinExistence type="predicted"/>
<feature type="non-terminal residue" evidence="1">
    <location>
        <position position="42"/>
    </location>
</feature>
<evidence type="ECO:0000313" key="1">
    <source>
        <dbReference type="EMBL" id="GAH19130.1"/>
    </source>
</evidence>
<name>X1EFL3_9ZZZZ</name>
<gene>
    <name evidence="1" type="ORF">S03H2_08655</name>
</gene>
<protein>
    <submittedName>
        <fullName evidence="1">Uncharacterized protein</fullName>
    </submittedName>
</protein>
<dbReference type="AlphaFoldDB" id="X1EFL3"/>
<reference evidence="1" key="1">
    <citation type="journal article" date="2014" name="Front. Microbiol.">
        <title>High frequency of phylogenetically diverse reductive dehalogenase-homologous genes in deep subseafloor sedimentary metagenomes.</title>
        <authorList>
            <person name="Kawai M."/>
            <person name="Futagami T."/>
            <person name="Toyoda A."/>
            <person name="Takaki Y."/>
            <person name="Nishi S."/>
            <person name="Hori S."/>
            <person name="Arai W."/>
            <person name="Tsubouchi T."/>
            <person name="Morono Y."/>
            <person name="Uchiyama I."/>
            <person name="Ito T."/>
            <person name="Fujiyama A."/>
            <person name="Inagaki F."/>
            <person name="Takami H."/>
        </authorList>
    </citation>
    <scope>NUCLEOTIDE SEQUENCE</scope>
    <source>
        <strain evidence="1">Expedition CK06-06</strain>
    </source>
</reference>